<dbReference type="PANTHER" id="PTHR22803">
    <property type="entry name" value="MANNOSE, PHOSPHOLIPASE, LECTIN RECEPTOR RELATED"/>
    <property type="match status" value="1"/>
</dbReference>
<dbReference type="AlphaFoldDB" id="A0A2T7P9G6"/>
<organism evidence="2 3">
    <name type="scientific">Pomacea canaliculata</name>
    <name type="common">Golden apple snail</name>
    <dbReference type="NCBI Taxonomy" id="400727"/>
    <lineage>
        <taxon>Eukaryota</taxon>
        <taxon>Metazoa</taxon>
        <taxon>Spiralia</taxon>
        <taxon>Lophotrochozoa</taxon>
        <taxon>Mollusca</taxon>
        <taxon>Gastropoda</taxon>
        <taxon>Caenogastropoda</taxon>
        <taxon>Architaenioglossa</taxon>
        <taxon>Ampullarioidea</taxon>
        <taxon>Ampullariidae</taxon>
        <taxon>Pomacea</taxon>
    </lineage>
</organism>
<dbReference type="Pfam" id="PF00059">
    <property type="entry name" value="Lectin_C"/>
    <property type="match status" value="1"/>
</dbReference>
<evidence type="ECO:0000313" key="3">
    <source>
        <dbReference type="Proteomes" id="UP000245119"/>
    </source>
</evidence>
<dbReference type="InterPro" id="IPR050111">
    <property type="entry name" value="C-type_lectin/snaclec_domain"/>
</dbReference>
<evidence type="ECO:0000313" key="2">
    <source>
        <dbReference type="EMBL" id="PVD30051.1"/>
    </source>
</evidence>
<name>A0A2T7P9G6_POMCA</name>
<dbReference type="PROSITE" id="PS50041">
    <property type="entry name" value="C_TYPE_LECTIN_2"/>
    <property type="match status" value="1"/>
</dbReference>
<proteinExistence type="predicted"/>
<sequence length="210" mass="24211">MDDKIITDPSTVVGSLYDVNSLLRCAMRCMTQEQCHTFFFVSQESFCQLHSVLFLGADEGTTKISSTYWQLTQEACPYSQGFILYRPLGLCYQYHFQKEHWATANATCSNQGTMLLKVDTESKFQHMYAFLRNSSATRLEHVSVGASRVSGTWRWQDGTDVTWFRWGSGEPSSSTEQCLTMAWFYFFQWNDVPCDVDPNAFYNFICQKLV</sequence>
<dbReference type="CDD" id="cd00037">
    <property type="entry name" value="CLECT"/>
    <property type="match status" value="1"/>
</dbReference>
<evidence type="ECO:0000259" key="1">
    <source>
        <dbReference type="PROSITE" id="PS50041"/>
    </source>
</evidence>
<dbReference type="SUPFAM" id="SSF57414">
    <property type="entry name" value="Hairpin loop containing domain-like"/>
    <property type="match status" value="1"/>
</dbReference>
<dbReference type="OrthoDB" id="6119292at2759"/>
<accession>A0A2T7P9G6</accession>
<dbReference type="SMART" id="SM00034">
    <property type="entry name" value="CLECT"/>
    <property type="match status" value="1"/>
</dbReference>
<protein>
    <recommendedName>
        <fullName evidence="1">C-type lectin domain-containing protein</fullName>
    </recommendedName>
</protein>
<reference evidence="2 3" key="1">
    <citation type="submission" date="2018-04" db="EMBL/GenBank/DDBJ databases">
        <title>The genome of golden apple snail Pomacea canaliculata provides insight into stress tolerance and invasive adaptation.</title>
        <authorList>
            <person name="Liu C."/>
            <person name="Liu B."/>
            <person name="Ren Y."/>
            <person name="Zhang Y."/>
            <person name="Wang H."/>
            <person name="Li S."/>
            <person name="Jiang F."/>
            <person name="Yin L."/>
            <person name="Zhang G."/>
            <person name="Qian W."/>
            <person name="Fan W."/>
        </authorList>
    </citation>
    <scope>NUCLEOTIDE SEQUENCE [LARGE SCALE GENOMIC DNA]</scope>
    <source>
        <strain evidence="2">SZHN2017</strain>
        <tissue evidence="2">Muscle</tissue>
    </source>
</reference>
<dbReference type="InterPro" id="IPR001304">
    <property type="entry name" value="C-type_lectin-like"/>
</dbReference>
<keyword evidence="3" id="KW-1185">Reference proteome</keyword>
<comment type="caution">
    <text evidence="2">The sequence shown here is derived from an EMBL/GenBank/DDBJ whole genome shotgun (WGS) entry which is preliminary data.</text>
</comment>
<dbReference type="SUPFAM" id="SSF56436">
    <property type="entry name" value="C-type lectin-like"/>
    <property type="match status" value="1"/>
</dbReference>
<dbReference type="InterPro" id="IPR016186">
    <property type="entry name" value="C-type_lectin-like/link_sf"/>
</dbReference>
<gene>
    <name evidence="2" type="ORF">C0Q70_09312</name>
</gene>
<dbReference type="InterPro" id="IPR016187">
    <property type="entry name" value="CTDL_fold"/>
</dbReference>
<feature type="domain" description="C-type lectin" evidence="1">
    <location>
        <begin position="89"/>
        <end position="195"/>
    </location>
</feature>
<dbReference type="Proteomes" id="UP000245119">
    <property type="component" value="Linkage Group LG5"/>
</dbReference>
<dbReference type="Gene3D" id="3.10.100.10">
    <property type="entry name" value="Mannose-Binding Protein A, subunit A"/>
    <property type="match status" value="1"/>
</dbReference>
<dbReference type="EMBL" id="PZQS01000005">
    <property type="protein sequence ID" value="PVD30051.1"/>
    <property type="molecule type" value="Genomic_DNA"/>
</dbReference>